<comment type="pathway">
    <text evidence="1">Cofactor biosynthesis; molybdopterin biosynthesis.</text>
</comment>
<name>A0A977K9E4_9CREN</name>
<dbReference type="InterPro" id="IPR023045">
    <property type="entry name" value="MoaC"/>
</dbReference>
<dbReference type="EMBL" id="CP006868">
    <property type="protein sequence ID" value="UXD21447.1"/>
    <property type="molecule type" value="Genomic_DNA"/>
</dbReference>
<dbReference type="Pfam" id="PF01967">
    <property type="entry name" value="MoaC"/>
    <property type="match status" value="1"/>
</dbReference>
<keyword evidence="2" id="KW-0501">Molybdenum cofactor biosynthesis</keyword>
<evidence type="ECO:0000313" key="4">
    <source>
        <dbReference type="EMBL" id="UXD21447.1"/>
    </source>
</evidence>
<dbReference type="SUPFAM" id="SSF55040">
    <property type="entry name" value="Molybdenum cofactor biosynthesis protein C, MoaC"/>
    <property type="match status" value="1"/>
</dbReference>
<gene>
    <name evidence="4" type="ORF">IPA_04365</name>
</gene>
<evidence type="ECO:0000313" key="5">
    <source>
        <dbReference type="Proteomes" id="UP001063698"/>
    </source>
</evidence>
<evidence type="ECO:0000256" key="1">
    <source>
        <dbReference type="ARBA" id="ARBA00005046"/>
    </source>
</evidence>
<dbReference type="NCBIfam" id="TIGR00581">
    <property type="entry name" value="moaC"/>
    <property type="match status" value="1"/>
</dbReference>
<dbReference type="Gene3D" id="3.30.70.640">
    <property type="entry name" value="Molybdopterin cofactor biosynthesis C (MoaC) domain"/>
    <property type="match status" value="1"/>
</dbReference>
<keyword evidence="5" id="KW-1185">Reference proteome</keyword>
<proteinExistence type="predicted"/>
<dbReference type="InterPro" id="IPR036522">
    <property type="entry name" value="MoaC_sf"/>
</dbReference>
<accession>A0A977K9E4</accession>
<sequence>MVDITEKDVVYREAIAEGIIRLRRETLERIKKGMVEKGDVFEISKAVALSSAKLTPTLLPFCHPIRLTNVSIDYQIIDENRLKVIVKVKAVERTGVEMEALTAVSLALLNIWDMVKKYEKDEKGQYPETWIEYIKVIEKRKDNANK</sequence>
<organism evidence="4 5">
    <name type="scientific">Ignicoccus pacificus DSM 13166</name>
    <dbReference type="NCBI Taxonomy" id="940294"/>
    <lineage>
        <taxon>Archaea</taxon>
        <taxon>Thermoproteota</taxon>
        <taxon>Thermoprotei</taxon>
        <taxon>Desulfurococcales</taxon>
        <taxon>Desulfurococcaceae</taxon>
        <taxon>Ignicoccus</taxon>
    </lineage>
</organism>
<dbReference type="NCBIfam" id="NF008999">
    <property type="entry name" value="PRK12343.1"/>
    <property type="match status" value="1"/>
</dbReference>
<evidence type="ECO:0000259" key="3">
    <source>
        <dbReference type="Pfam" id="PF01967"/>
    </source>
</evidence>
<dbReference type="GO" id="GO:0006777">
    <property type="term" value="P:Mo-molybdopterin cofactor biosynthetic process"/>
    <property type="evidence" value="ECO:0007669"/>
    <property type="project" value="UniProtKB-KW"/>
</dbReference>
<dbReference type="KEGG" id="ipc:IPA_04365"/>
<reference evidence="4" key="1">
    <citation type="submission" date="2013-11" db="EMBL/GenBank/DDBJ databases">
        <title>Comparative genomics of Ignicoccus.</title>
        <authorList>
            <person name="Podar M."/>
        </authorList>
    </citation>
    <scope>NUCLEOTIDE SEQUENCE</scope>
    <source>
        <strain evidence="4">DSM 13166</strain>
    </source>
</reference>
<dbReference type="AlphaFoldDB" id="A0A977K9E4"/>
<protein>
    <submittedName>
        <fullName evidence="4">Molybdenum cofactor biosynthesis protein MoaC</fullName>
    </submittedName>
</protein>
<dbReference type="InterPro" id="IPR002820">
    <property type="entry name" value="Mopterin_CF_biosynth-C_dom"/>
</dbReference>
<evidence type="ECO:0000256" key="2">
    <source>
        <dbReference type="ARBA" id="ARBA00023150"/>
    </source>
</evidence>
<feature type="domain" description="Molybdopterin cofactor biosynthesis C (MoaC)" evidence="3">
    <location>
        <begin position="1"/>
        <end position="141"/>
    </location>
</feature>
<dbReference type="Proteomes" id="UP001063698">
    <property type="component" value="Chromosome"/>
</dbReference>